<feature type="transmembrane region" description="Helical" evidence="8">
    <location>
        <begin position="183"/>
        <end position="204"/>
    </location>
</feature>
<feature type="transmembrane region" description="Helical" evidence="8">
    <location>
        <begin position="366"/>
        <end position="384"/>
    </location>
</feature>
<evidence type="ECO:0000256" key="2">
    <source>
        <dbReference type="ARBA" id="ARBA00007863"/>
    </source>
</evidence>
<dbReference type="OrthoDB" id="429955at2759"/>
<evidence type="ECO:0000256" key="4">
    <source>
        <dbReference type="ARBA" id="ARBA00022692"/>
    </source>
</evidence>
<evidence type="ECO:0000256" key="3">
    <source>
        <dbReference type="ARBA" id="ARBA00022448"/>
    </source>
</evidence>
<name>A0A8H7AQT2_9EURO</name>
<dbReference type="PANTHER" id="PTHR14233:SF4">
    <property type="entry name" value="SOLUTE CARRIER FAMILY 35 MEMBER F2"/>
    <property type="match status" value="1"/>
</dbReference>
<dbReference type="InterPro" id="IPR009262">
    <property type="entry name" value="SLC35_F1/F2/F6"/>
</dbReference>
<dbReference type="SUPFAM" id="SSF103481">
    <property type="entry name" value="Multidrug resistance efflux transporter EmrE"/>
    <property type="match status" value="1"/>
</dbReference>
<accession>A0A8H7AQT2</accession>
<evidence type="ECO:0000256" key="8">
    <source>
        <dbReference type="SAM" id="Phobius"/>
    </source>
</evidence>
<feature type="transmembrane region" description="Helical" evidence="8">
    <location>
        <begin position="156"/>
        <end position="177"/>
    </location>
</feature>
<sequence length="440" mass="47783">MMTATAKDASVSLAATTGSDVVAVVRSTSSGSGSGGDISPAPSAPEMVENNAGDASARNAIDGNSTANNPLAHRRKRDRFGYLLTKDFWIVLLIGQILALCITGTNTFTTLLVKEGTSIPAFQTFFNYVLLNLIYTSYTVYRYGIRGWARLIWKDGWKYIILSFCDVEGNYFTVLAYRYTTILSAQLINFWAIVVVVTISFVFLRVRYHWAQILGILTCIGGMGILLASDHIQGVNGGDVSSGNQLKGDLFALAGATFYGLSNVAEEFLVSKRPLYEVIGQIGWWGMIINGAQAGIFDRDGFRHAVWNAKVGGYLTGYTLILSLFYTLVPILYRLASAAFFNISLLTGNFWGVIIGLRVFGYTVHFLYPIAFVLIMIGHFVYFGGKGVLGEAKKAWLGEDQEKGVLGIGTAKRKIQKGNGGLRGTDGLGQGVEHESAGIV</sequence>
<feature type="transmembrane region" description="Helical" evidence="8">
    <location>
        <begin position="340"/>
        <end position="360"/>
    </location>
</feature>
<dbReference type="InterPro" id="IPR037185">
    <property type="entry name" value="EmrE-like"/>
</dbReference>
<feature type="region of interest" description="Disordered" evidence="7">
    <location>
        <begin position="28"/>
        <end position="50"/>
    </location>
</feature>
<keyword evidence="10" id="KW-1185">Reference proteome</keyword>
<evidence type="ECO:0000256" key="7">
    <source>
        <dbReference type="SAM" id="MobiDB-lite"/>
    </source>
</evidence>
<dbReference type="EMBL" id="JAACFV010000021">
    <property type="protein sequence ID" value="KAF7511267.1"/>
    <property type="molecule type" value="Genomic_DNA"/>
</dbReference>
<organism evidence="9 10">
    <name type="scientific">Endocarpon pusillum</name>
    <dbReference type="NCBI Taxonomy" id="364733"/>
    <lineage>
        <taxon>Eukaryota</taxon>
        <taxon>Fungi</taxon>
        <taxon>Dikarya</taxon>
        <taxon>Ascomycota</taxon>
        <taxon>Pezizomycotina</taxon>
        <taxon>Eurotiomycetes</taxon>
        <taxon>Chaetothyriomycetidae</taxon>
        <taxon>Verrucariales</taxon>
        <taxon>Verrucariaceae</taxon>
        <taxon>Endocarpon</taxon>
    </lineage>
</organism>
<proteinExistence type="inferred from homology"/>
<keyword evidence="4 8" id="KW-0812">Transmembrane</keyword>
<gene>
    <name evidence="9" type="ORF">GJ744_004832</name>
</gene>
<protein>
    <recommendedName>
        <fullName evidence="11">Solute carrier family 35 member</fullName>
    </recommendedName>
</protein>
<keyword evidence="5 8" id="KW-1133">Transmembrane helix</keyword>
<comment type="subcellular location">
    <subcellularLocation>
        <location evidence="1">Endoplasmic reticulum membrane</location>
        <topology evidence="1">Multi-pass membrane protein</topology>
    </subcellularLocation>
</comment>
<evidence type="ECO:0000256" key="5">
    <source>
        <dbReference type="ARBA" id="ARBA00022989"/>
    </source>
</evidence>
<feature type="transmembrane region" description="Helical" evidence="8">
    <location>
        <begin position="311"/>
        <end position="333"/>
    </location>
</feature>
<evidence type="ECO:0008006" key="11">
    <source>
        <dbReference type="Google" id="ProtNLM"/>
    </source>
</evidence>
<feature type="region of interest" description="Disordered" evidence="7">
    <location>
        <begin position="421"/>
        <end position="440"/>
    </location>
</feature>
<feature type="transmembrane region" description="Helical" evidence="8">
    <location>
        <begin position="211"/>
        <end position="229"/>
    </location>
</feature>
<comment type="similarity">
    <text evidence="2">Belongs to the SLC35F solute transporter family.</text>
</comment>
<dbReference type="AlphaFoldDB" id="A0A8H7AQT2"/>
<dbReference type="PANTHER" id="PTHR14233">
    <property type="entry name" value="DUF914-RELATED"/>
    <property type="match status" value="1"/>
</dbReference>
<feature type="transmembrane region" description="Helical" evidence="8">
    <location>
        <begin position="83"/>
        <end position="105"/>
    </location>
</feature>
<evidence type="ECO:0000313" key="9">
    <source>
        <dbReference type="EMBL" id="KAF7511267.1"/>
    </source>
</evidence>
<keyword evidence="3" id="KW-0813">Transport</keyword>
<dbReference type="GO" id="GO:0022857">
    <property type="term" value="F:transmembrane transporter activity"/>
    <property type="evidence" value="ECO:0007669"/>
    <property type="project" value="InterPro"/>
</dbReference>
<dbReference type="GO" id="GO:0016020">
    <property type="term" value="C:membrane"/>
    <property type="evidence" value="ECO:0007669"/>
    <property type="project" value="UniProtKB-SubCell"/>
</dbReference>
<evidence type="ECO:0000313" key="10">
    <source>
        <dbReference type="Proteomes" id="UP000606974"/>
    </source>
</evidence>
<keyword evidence="6 8" id="KW-0472">Membrane</keyword>
<reference evidence="9" key="1">
    <citation type="submission" date="2020-02" db="EMBL/GenBank/DDBJ databases">
        <authorList>
            <person name="Palmer J.M."/>
        </authorList>
    </citation>
    <scope>NUCLEOTIDE SEQUENCE</scope>
    <source>
        <strain evidence="9">EPUS1.4</strain>
        <tissue evidence="9">Thallus</tissue>
    </source>
</reference>
<feature type="compositionally biased region" description="Gly residues" evidence="7">
    <location>
        <begin position="421"/>
        <end position="430"/>
    </location>
</feature>
<evidence type="ECO:0000256" key="1">
    <source>
        <dbReference type="ARBA" id="ARBA00004477"/>
    </source>
</evidence>
<evidence type="ECO:0000256" key="6">
    <source>
        <dbReference type="ARBA" id="ARBA00023136"/>
    </source>
</evidence>
<dbReference type="InterPro" id="IPR052221">
    <property type="entry name" value="SLC35F_Transporter"/>
</dbReference>
<dbReference type="Proteomes" id="UP000606974">
    <property type="component" value="Unassembled WGS sequence"/>
</dbReference>
<feature type="transmembrane region" description="Helical" evidence="8">
    <location>
        <begin position="125"/>
        <end position="144"/>
    </location>
</feature>
<comment type="caution">
    <text evidence="9">The sequence shown here is derived from an EMBL/GenBank/DDBJ whole genome shotgun (WGS) entry which is preliminary data.</text>
</comment>
<dbReference type="Pfam" id="PF06027">
    <property type="entry name" value="SLC35F"/>
    <property type="match status" value="1"/>
</dbReference>
<feature type="compositionally biased region" description="Low complexity" evidence="7">
    <location>
        <begin position="28"/>
        <end position="45"/>
    </location>
</feature>